<reference evidence="2 3" key="1">
    <citation type="submission" date="2014-08" db="EMBL/GenBank/DDBJ databases">
        <title>Complete genome sequence of Corynebacterium sphenisci CECT 5990(T) (=DSM 44792(T)), isolated from healthy wild penguins.</title>
        <authorList>
            <person name="Ruckert C."/>
            <person name="Albersmeier A."/>
            <person name="Winkler A."/>
            <person name="Kalinowski J."/>
        </authorList>
    </citation>
    <scope>NUCLEOTIDE SEQUENCE [LARGE SCALE GENOMIC DNA]</scope>
    <source>
        <strain evidence="2 3">DSM 44792</strain>
    </source>
</reference>
<dbReference type="SUPFAM" id="SSF52218">
    <property type="entry name" value="Flavoproteins"/>
    <property type="match status" value="1"/>
</dbReference>
<gene>
    <name evidence="2" type="ORF">CSPHI_00540</name>
</gene>
<name>A0A1L7CVD2_9CORY</name>
<dbReference type="GO" id="GO:0016491">
    <property type="term" value="F:oxidoreductase activity"/>
    <property type="evidence" value="ECO:0007669"/>
    <property type="project" value="InterPro"/>
</dbReference>
<organism evidence="2 3">
    <name type="scientific">Corynebacterium sphenisci DSM 44792</name>
    <dbReference type="NCBI Taxonomy" id="1437874"/>
    <lineage>
        <taxon>Bacteria</taxon>
        <taxon>Bacillati</taxon>
        <taxon>Actinomycetota</taxon>
        <taxon>Actinomycetes</taxon>
        <taxon>Mycobacteriales</taxon>
        <taxon>Corynebacteriaceae</taxon>
        <taxon>Corynebacterium</taxon>
    </lineage>
</organism>
<dbReference type="KEGG" id="csph:CSPHI_00540"/>
<dbReference type="EMBL" id="CP009248">
    <property type="protein sequence ID" value="APT89829.1"/>
    <property type="molecule type" value="Genomic_DNA"/>
</dbReference>
<dbReference type="OrthoDB" id="5736081at2"/>
<dbReference type="InterPro" id="IPR005025">
    <property type="entry name" value="FMN_Rdtase-like_dom"/>
</dbReference>
<dbReference type="STRING" id="1437874.CSPHI_00540"/>
<evidence type="ECO:0000259" key="1">
    <source>
        <dbReference type="Pfam" id="PF03358"/>
    </source>
</evidence>
<dbReference type="AlphaFoldDB" id="A0A1L7CVD2"/>
<dbReference type="Proteomes" id="UP000185469">
    <property type="component" value="Chromosome"/>
</dbReference>
<sequence>MSGRLLVVHHSPTELLREVLGEVLAGARHPDLAGVEVVEVPALAATSDDLLAADAILLGTPANFGYLSGALKHFFDSTFADCAEVRRGLPFGYWIRGGQDTTGAERAMEAITTGFGWRAAAEPVCFTGGLDGARRAALAELGGTLAAHALAGGMGIRQ</sequence>
<dbReference type="RefSeq" id="WP_075691022.1">
    <property type="nucleotide sequence ID" value="NZ_CP009248.1"/>
</dbReference>
<proteinExistence type="predicted"/>
<keyword evidence="3" id="KW-1185">Reference proteome</keyword>
<evidence type="ECO:0000313" key="3">
    <source>
        <dbReference type="Proteomes" id="UP000185469"/>
    </source>
</evidence>
<evidence type="ECO:0000313" key="2">
    <source>
        <dbReference type="EMBL" id="APT89829.1"/>
    </source>
</evidence>
<accession>A0A1L7CVD2</accession>
<feature type="domain" description="NADPH-dependent FMN reductase-like" evidence="1">
    <location>
        <begin position="39"/>
        <end position="92"/>
    </location>
</feature>
<protein>
    <submittedName>
        <fullName evidence="2">Flavodoxin</fullName>
    </submittedName>
</protein>
<dbReference type="InterPro" id="IPR029039">
    <property type="entry name" value="Flavoprotein-like_sf"/>
</dbReference>
<dbReference type="Pfam" id="PF03358">
    <property type="entry name" value="FMN_red"/>
    <property type="match status" value="1"/>
</dbReference>
<dbReference type="Gene3D" id="3.40.50.360">
    <property type="match status" value="1"/>
</dbReference>